<evidence type="ECO:0000256" key="3">
    <source>
        <dbReference type="ARBA" id="ARBA00022777"/>
    </source>
</evidence>
<dbReference type="SUPFAM" id="SSF56112">
    <property type="entry name" value="Protein kinase-like (PK-like)"/>
    <property type="match status" value="1"/>
</dbReference>
<evidence type="ECO:0000259" key="5">
    <source>
        <dbReference type="PROSITE" id="PS50011"/>
    </source>
</evidence>
<dbReference type="PANTHER" id="PTHR44329:SF7">
    <property type="entry name" value="OS02G0608500 PROTEIN"/>
    <property type="match status" value="1"/>
</dbReference>
<keyword evidence="2" id="KW-0547">Nucleotide-binding</keyword>
<dbReference type="InterPro" id="IPR011009">
    <property type="entry name" value="Kinase-like_dom_sf"/>
</dbReference>
<name>A0AAU9RIS6_THLAR</name>
<gene>
    <name evidence="6" type="ORF">TAV2_LOCUS4849</name>
</gene>
<dbReference type="PROSITE" id="PS50011">
    <property type="entry name" value="PROTEIN_KINASE_DOM"/>
    <property type="match status" value="1"/>
</dbReference>
<dbReference type="PIRSF" id="PIRSF000654">
    <property type="entry name" value="Integrin-linked_kinase"/>
    <property type="match status" value="1"/>
</dbReference>
<proteinExistence type="predicted"/>
<dbReference type="PANTHER" id="PTHR44329">
    <property type="entry name" value="SERINE/THREONINE-PROTEIN KINASE TNNI3K-RELATED"/>
    <property type="match status" value="1"/>
</dbReference>
<keyword evidence="3" id="KW-0418">Kinase</keyword>
<evidence type="ECO:0000256" key="1">
    <source>
        <dbReference type="ARBA" id="ARBA00022679"/>
    </source>
</evidence>
<dbReference type="FunFam" id="3.30.200.20:FF:000180">
    <property type="entry name" value="serine/threonine-protein kinase STY46-like"/>
    <property type="match status" value="1"/>
</dbReference>
<dbReference type="Pfam" id="PF00069">
    <property type="entry name" value="Pkinase"/>
    <property type="match status" value="1"/>
</dbReference>
<dbReference type="GO" id="GO:0005524">
    <property type="term" value="F:ATP binding"/>
    <property type="evidence" value="ECO:0007669"/>
    <property type="project" value="UniProtKB-KW"/>
</dbReference>
<comment type="caution">
    <text evidence="6">The sequence shown here is derived from an EMBL/GenBank/DDBJ whole genome shotgun (WGS) entry which is preliminary data.</text>
</comment>
<dbReference type="EMBL" id="CAJVSB020000215">
    <property type="protein sequence ID" value="CAH2042879.1"/>
    <property type="molecule type" value="Genomic_DNA"/>
</dbReference>
<dbReference type="GO" id="GO:0004674">
    <property type="term" value="F:protein serine/threonine kinase activity"/>
    <property type="evidence" value="ECO:0007669"/>
    <property type="project" value="TreeGrafter"/>
</dbReference>
<dbReference type="AlphaFoldDB" id="A0AAU9RIS6"/>
<feature type="domain" description="Protein kinase" evidence="5">
    <location>
        <begin position="1"/>
        <end position="219"/>
    </location>
</feature>
<dbReference type="Gene3D" id="1.10.510.10">
    <property type="entry name" value="Transferase(Phosphotransferase) domain 1"/>
    <property type="match status" value="2"/>
</dbReference>
<dbReference type="Pfam" id="PF07714">
    <property type="entry name" value="PK_Tyr_Ser-Thr"/>
    <property type="match status" value="1"/>
</dbReference>
<keyword evidence="7" id="KW-1185">Reference proteome</keyword>
<evidence type="ECO:0000313" key="7">
    <source>
        <dbReference type="Proteomes" id="UP000836841"/>
    </source>
</evidence>
<keyword evidence="4" id="KW-0067">ATP-binding</keyword>
<dbReference type="Proteomes" id="UP000836841">
    <property type="component" value="Unassembled WGS sequence"/>
</dbReference>
<accession>A0AAU9RIS6</accession>
<keyword evidence="1" id="KW-0808">Transferase</keyword>
<protein>
    <recommendedName>
        <fullName evidence="5">Protein kinase domain-containing protein</fullName>
    </recommendedName>
</protein>
<organism evidence="6 7">
    <name type="scientific">Thlaspi arvense</name>
    <name type="common">Field penny-cress</name>
    <dbReference type="NCBI Taxonomy" id="13288"/>
    <lineage>
        <taxon>Eukaryota</taxon>
        <taxon>Viridiplantae</taxon>
        <taxon>Streptophyta</taxon>
        <taxon>Embryophyta</taxon>
        <taxon>Tracheophyta</taxon>
        <taxon>Spermatophyta</taxon>
        <taxon>Magnoliopsida</taxon>
        <taxon>eudicotyledons</taxon>
        <taxon>Gunneridae</taxon>
        <taxon>Pentapetalae</taxon>
        <taxon>rosids</taxon>
        <taxon>malvids</taxon>
        <taxon>Brassicales</taxon>
        <taxon>Brassicaceae</taxon>
        <taxon>Thlaspideae</taxon>
        <taxon>Thlaspi</taxon>
    </lineage>
</organism>
<dbReference type="InterPro" id="IPR000719">
    <property type="entry name" value="Prot_kinase_dom"/>
</dbReference>
<reference evidence="6 7" key="1">
    <citation type="submission" date="2022-03" db="EMBL/GenBank/DDBJ databases">
        <authorList>
            <person name="Nunn A."/>
            <person name="Chopra R."/>
            <person name="Nunn A."/>
            <person name="Contreras Garrido A."/>
        </authorList>
    </citation>
    <scope>NUCLEOTIDE SEQUENCE [LARGE SCALE GENOMIC DNA]</scope>
</reference>
<dbReference type="InterPro" id="IPR051681">
    <property type="entry name" value="Ser/Thr_Kinases-Pseudokinases"/>
</dbReference>
<dbReference type="InterPro" id="IPR001245">
    <property type="entry name" value="Ser-Thr/Tyr_kinase_cat_dom"/>
</dbReference>
<evidence type="ECO:0000256" key="2">
    <source>
        <dbReference type="ARBA" id="ARBA00022741"/>
    </source>
</evidence>
<sequence>MKKVRHPNVVQFVGAVTQNVPMMIVSEYHPRGDLASYLQKKGRLSPSKALKFSIDIARHRYVSFHYPNKGMNYLHGCKPDPIMHCDLKPKCQKHFAGLWRTVEGLYVAPEIYKDEIFDRSVDVYSFGLILYEMVEGVQPFHNKSPEEAAKLMCLTDRRPLLKTKSKHYPTQLKEVDVMMDGERLIEKCWHPDSAARPSFYDIIIQLNKIVANCSKHGWWKDTFKLPWKLEAQRCLIYIIGKKALIR</sequence>
<evidence type="ECO:0000313" key="6">
    <source>
        <dbReference type="EMBL" id="CAH2042879.1"/>
    </source>
</evidence>
<evidence type="ECO:0000256" key="4">
    <source>
        <dbReference type="ARBA" id="ARBA00022840"/>
    </source>
</evidence>